<dbReference type="Proteomes" id="UP000297834">
    <property type="component" value="Unassembled WGS sequence"/>
</dbReference>
<evidence type="ECO:0000313" key="2">
    <source>
        <dbReference type="Proteomes" id="UP000297834"/>
    </source>
</evidence>
<dbReference type="PANTHER" id="PTHR34817">
    <property type="entry name" value="NUCLEOTIDYLTRANSFERASE"/>
    <property type="match status" value="1"/>
</dbReference>
<protein>
    <submittedName>
        <fullName evidence="1">Nucleotidyltransferase domain-containing protein</fullName>
    </submittedName>
</protein>
<dbReference type="RefSeq" id="WP_134244691.1">
    <property type="nucleotide sequence ID" value="NZ_SNTY01000036.1"/>
</dbReference>
<dbReference type="EMBL" id="SNTY01000036">
    <property type="protein sequence ID" value="TEU25541.1"/>
    <property type="molecule type" value="Genomic_DNA"/>
</dbReference>
<keyword evidence="1" id="KW-0808">Transferase</keyword>
<proteinExistence type="predicted"/>
<dbReference type="PANTHER" id="PTHR34817:SF2">
    <property type="entry name" value="NUCLEOTIDYLTRANSFERASE"/>
    <property type="match status" value="1"/>
</dbReference>
<name>A0A4Y7XB53_9GAMM</name>
<organism evidence="1 2">
    <name type="scientific">Alkanindiges illinoisensis</name>
    <dbReference type="NCBI Taxonomy" id="197183"/>
    <lineage>
        <taxon>Bacteria</taxon>
        <taxon>Pseudomonadati</taxon>
        <taxon>Pseudomonadota</taxon>
        <taxon>Gammaproteobacteria</taxon>
        <taxon>Moraxellales</taxon>
        <taxon>Moraxellaceae</taxon>
        <taxon>Alkanindiges</taxon>
    </lineage>
</organism>
<dbReference type="InterPro" id="IPR018775">
    <property type="entry name" value="RlaP"/>
</dbReference>
<gene>
    <name evidence="1" type="ORF">E2B99_09230</name>
</gene>
<reference evidence="1 2" key="1">
    <citation type="submission" date="2019-03" db="EMBL/GenBank/DDBJ databases">
        <title>Alkanindiges illinoisensis: a potential pathogenic isolated from ascites of a gastric cancer patient with abdominal metastasis.</title>
        <authorList>
            <person name="Hu X."/>
            <person name="Yang B."/>
            <person name="Yan X."/>
            <person name="Lin L."/>
            <person name="Zhao H."/>
            <person name="Zhou F."/>
            <person name="Su B."/>
            <person name="Chen J."/>
            <person name="Rui Y."/>
            <person name="Wang Q."/>
            <person name="Zheng L."/>
        </authorList>
    </citation>
    <scope>NUCLEOTIDE SEQUENCE [LARGE SCALE GENOMIC DNA]</scope>
    <source>
        <strain evidence="1 2">NFYY 23406</strain>
    </source>
</reference>
<dbReference type="GO" id="GO:0016740">
    <property type="term" value="F:transferase activity"/>
    <property type="evidence" value="ECO:0007669"/>
    <property type="project" value="UniProtKB-KW"/>
</dbReference>
<accession>A0A4Y7XB53</accession>
<keyword evidence="2" id="KW-1185">Reference proteome</keyword>
<dbReference type="AlphaFoldDB" id="A0A4Y7XB53"/>
<dbReference type="Pfam" id="PF10127">
    <property type="entry name" value="RlaP"/>
    <property type="match status" value="1"/>
</dbReference>
<comment type="caution">
    <text evidence="1">The sequence shown here is derived from an EMBL/GenBank/DDBJ whole genome shotgun (WGS) entry which is preliminary data.</text>
</comment>
<evidence type="ECO:0000313" key="1">
    <source>
        <dbReference type="EMBL" id="TEU25541.1"/>
    </source>
</evidence>
<sequence length="266" mass="31024">MTDFHPAISAAAHHEIQQRLLRAEQEHEVKILYAIESGSRAWGFHSPDSDYDVRFVYVRPQDWYLSIDVEDRRDVIEYPIVDEIDINGWDLRKALRLQAKSNPAIVEWLNSPIVYREQGRYAVQARQLLAQHYNKARGFYHYRSTAKTHFQQFLQGEQVRLKKYLYVLRPLLAVRWIEQFGGVAPIEFERLRQALNETSVQQAIDALLLQKRQHGEAEAQPAVPVLQAWIKAELERLQHVVPAQDMEPVALANLNQLFSQLLHAQE</sequence>
<dbReference type="OrthoDB" id="9796845at2"/>
<dbReference type="STRING" id="1120977.GCA_000619845_03036"/>